<dbReference type="PANTHER" id="PTHR33112">
    <property type="entry name" value="DOMAIN PROTEIN, PUTATIVE-RELATED"/>
    <property type="match status" value="1"/>
</dbReference>
<dbReference type="PANTHER" id="PTHR33112:SF16">
    <property type="entry name" value="HETEROKARYON INCOMPATIBILITY DOMAIN-CONTAINING PROTEIN"/>
    <property type="match status" value="1"/>
</dbReference>
<dbReference type="Pfam" id="PF06985">
    <property type="entry name" value="HET"/>
    <property type="match status" value="1"/>
</dbReference>
<dbReference type="AlphaFoldDB" id="A0A9P8UJP1"/>
<dbReference type="Proteomes" id="UP000758603">
    <property type="component" value="Unassembled WGS sequence"/>
</dbReference>
<dbReference type="GeneID" id="70125824"/>
<feature type="domain" description="Heterokaryon incompatibility" evidence="1">
    <location>
        <begin position="1"/>
        <end position="143"/>
    </location>
</feature>
<dbReference type="EMBL" id="JAGPXC010000005">
    <property type="protein sequence ID" value="KAH6653240.1"/>
    <property type="molecule type" value="Genomic_DNA"/>
</dbReference>
<evidence type="ECO:0000313" key="3">
    <source>
        <dbReference type="Proteomes" id="UP000758603"/>
    </source>
</evidence>
<organism evidence="2 3">
    <name type="scientific">Truncatella angustata</name>
    <dbReference type="NCBI Taxonomy" id="152316"/>
    <lineage>
        <taxon>Eukaryota</taxon>
        <taxon>Fungi</taxon>
        <taxon>Dikarya</taxon>
        <taxon>Ascomycota</taxon>
        <taxon>Pezizomycotina</taxon>
        <taxon>Sordariomycetes</taxon>
        <taxon>Xylariomycetidae</taxon>
        <taxon>Amphisphaeriales</taxon>
        <taxon>Sporocadaceae</taxon>
        <taxon>Truncatella</taxon>
    </lineage>
</organism>
<accession>A0A9P8UJP1</accession>
<reference evidence="2" key="1">
    <citation type="journal article" date="2021" name="Nat. Commun.">
        <title>Genetic determinants of endophytism in the Arabidopsis root mycobiome.</title>
        <authorList>
            <person name="Mesny F."/>
            <person name="Miyauchi S."/>
            <person name="Thiergart T."/>
            <person name="Pickel B."/>
            <person name="Atanasova L."/>
            <person name="Karlsson M."/>
            <person name="Huettel B."/>
            <person name="Barry K.W."/>
            <person name="Haridas S."/>
            <person name="Chen C."/>
            <person name="Bauer D."/>
            <person name="Andreopoulos W."/>
            <person name="Pangilinan J."/>
            <person name="LaButti K."/>
            <person name="Riley R."/>
            <person name="Lipzen A."/>
            <person name="Clum A."/>
            <person name="Drula E."/>
            <person name="Henrissat B."/>
            <person name="Kohler A."/>
            <person name="Grigoriev I.V."/>
            <person name="Martin F.M."/>
            <person name="Hacquard S."/>
        </authorList>
    </citation>
    <scope>NUCLEOTIDE SEQUENCE</scope>
    <source>
        <strain evidence="2">MPI-SDFR-AT-0073</strain>
    </source>
</reference>
<evidence type="ECO:0000313" key="2">
    <source>
        <dbReference type="EMBL" id="KAH6653240.1"/>
    </source>
</evidence>
<feature type="non-terminal residue" evidence="2">
    <location>
        <position position="1"/>
    </location>
</feature>
<dbReference type="RefSeq" id="XP_045957517.1">
    <property type="nucleotide sequence ID" value="XM_046096932.1"/>
</dbReference>
<sequence>YVALSYCWGGPQPVETTKATLHRHLNALPMERLPQTIKDAIAVTRGLKVKYLWVDALCIIQDSLEDKAIEISRMTDIYNLSHVTISASTAATCQDGFLQQRKLEKQPIKLRAKFSHVRKGNVLLMVDSQGDEPIHKRGWTMQEHLLAPRLLSFGSLCLEYRCLSGRRRDGGTPLPWNQQQTGMPITEGGAQEDKSRVVAQWANIVEAYTGRGLGFLDDRLNAISGIARKFCRPELGEYLAGLISFELPSQLVWSRAASQTSLPRPKAYRAPSWSWAAIDGQVSF</sequence>
<gene>
    <name evidence="2" type="ORF">BKA67DRAFT_487223</name>
</gene>
<keyword evidence="3" id="KW-1185">Reference proteome</keyword>
<dbReference type="InterPro" id="IPR010730">
    <property type="entry name" value="HET"/>
</dbReference>
<name>A0A9P8UJP1_9PEZI</name>
<proteinExistence type="predicted"/>
<protein>
    <submittedName>
        <fullName evidence="2">Heterokaryon incompatibility protein-domain-containing protein</fullName>
    </submittedName>
</protein>
<comment type="caution">
    <text evidence="2">The sequence shown here is derived from an EMBL/GenBank/DDBJ whole genome shotgun (WGS) entry which is preliminary data.</text>
</comment>
<evidence type="ECO:0000259" key="1">
    <source>
        <dbReference type="Pfam" id="PF06985"/>
    </source>
</evidence>
<feature type="non-terminal residue" evidence="2">
    <location>
        <position position="284"/>
    </location>
</feature>
<dbReference type="OrthoDB" id="5125733at2759"/>